<evidence type="ECO:0000313" key="3">
    <source>
        <dbReference type="EMBL" id="RDI17337.1"/>
    </source>
</evidence>
<dbReference type="PROSITE" id="PS51257">
    <property type="entry name" value="PROKAR_LIPOPROTEIN"/>
    <property type="match status" value="1"/>
</dbReference>
<dbReference type="AlphaFoldDB" id="A0A370F7A1"/>
<dbReference type="EMBL" id="QQAV01000017">
    <property type="protein sequence ID" value="RDI17337.1"/>
    <property type="molecule type" value="Genomic_DNA"/>
</dbReference>
<evidence type="ECO:0000256" key="1">
    <source>
        <dbReference type="SAM" id="SignalP"/>
    </source>
</evidence>
<name>A0A370F7A1_9BURK</name>
<protein>
    <recommendedName>
        <fullName evidence="2">Tli3-like domain-containing protein</fullName>
    </recommendedName>
</protein>
<dbReference type="Pfam" id="PF24316">
    <property type="entry name" value="Tli3"/>
    <property type="match status" value="1"/>
</dbReference>
<keyword evidence="4" id="KW-1185">Reference proteome</keyword>
<proteinExistence type="predicted"/>
<gene>
    <name evidence="3" type="ORF">DFR41_11763</name>
</gene>
<dbReference type="OrthoDB" id="8905517at2"/>
<reference evidence="3 4" key="1">
    <citation type="submission" date="2018-07" db="EMBL/GenBank/DDBJ databases">
        <title>Genomic Encyclopedia of Type Strains, Phase IV (KMG-IV): sequencing the most valuable type-strain genomes for metagenomic binning, comparative biology and taxonomic classification.</title>
        <authorList>
            <person name="Goeker M."/>
        </authorList>
    </citation>
    <scope>NUCLEOTIDE SEQUENCE [LARGE SCALE GENOMIC DNA]</scope>
    <source>
        <strain evidence="3 4">DSM 21352</strain>
    </source>
</reference>
<accession>A0A370F7A1</accession>
<dbReference type="RefSeq" id="WP_147284441.1">
    <property type="nucleotide sequence ID" value="NZ_QQAV01000017.1"/>
</dbReference>
<evidence type="ECO:0000259" key="2">
    <source>
        <dbReference type="Pfam" id="PF24316"/>
    </source>
</evidence>
<comment type="caution">
    <text evidence="3">The sequence shown here is derived from an EMBL/GenBank/DDBJ whole genome shotgun (WGS) entry which is preliminary data.</text>
</comment>
<feature type="signal peptide" evidence="1">
    <location>
        <begin position="1"/>
        <end position="34"/>
    </location>
</feature>
<organism evidence="3 4">
    <name type="scientific">Pseudacidovorax intermedius</name>
    <dbReference type="NCBI Taxonomy" id="433924"/>
    <lineage>
        <taxon>Bacteria</taxon>
        <taxon>Pseudomonadati</taxon>
        <taxon>Pseudomonadota</taxon>
        <taxon>Betaproteobacteria</taxon>
        <taxon>Burkholderiales</taxon>
        <taxon>Comamonadaceae</taxon>
        <taxon>Pseudacidovorax</taxon>
    </lineage>
</organism>
<dbReference type="InterPro" id="IPR057562">
    <property type="entry name" value="Tli3-like_dom"/>
</dbReference>
<sequence>MGKLTWGVVRRSAIATSALLLGACGLRGVAPAQAQSAKPEPAPVVIYRIDDHRYFEVTPRNDCYGDMIYFVDTAKGIRSSVVKFDPVMNRTKLIIDAANDDYLIGPVTRGGNTNCSSGGGACGSDKMPYSTDGGRTWQLVWSPGTTFDLMVSGSMAYQSHRIQTVVTDGLDLTIARPISSDWKWIRDFAVQPRIAPVDTKVLCTAPRQPEGQ</sequence>
<feature type="chain" id="PRO_5016579571" description="Tli3-like domain-containing protein" evidence="1">
    <location>
        <begin position="35"/>
        <end position="212"/>
    </location>
</feature>
<evidence type="ECO:0000313" key="4">
    <source>
        <dbReference type="Proteomes" id="UP000255265"/>
    </source>
</evidence>
<keyword evidence="1" id="KW-0732">Signal</keyword>
<feature type="domain" description="Tli3-like" evidence="2">
    <location>
        <begin position="41"/>
        <end position="141"/>
    </location>
</feature>
<dbReference type="Proteomes" id="UP000255265">
    <property type="component" value="Unassembled WGS sequence"/>
</dbReference>